<comment type="similarity">
    <text evidence="1 2">Belongs to the phospholipid scramblase family.</text>
</comment>
<dbReference type="GO" id="GO:0005886">
    <property type="term" value="C:plasma membrane"/>
    <property type="evidence" value="ECO:0007669"/>
    <property type="project" value="TreeGrafter"/>
</dbReference>
<reference evidence="4" key="1">
    <citation type="submission" date="2025-04" db="UniProtKB">
        <authorList>
            <consortium name="RefSeq"/>
        </authorList>
    </citation>
    <scope>IDENTIFICATION</scope>
    <source>
        <strain evidence="5">14028-0561.14</strain>
        <tissue evidence="5">Whole fly</tissue>
    </source>
</reference>
<dbReference type="Proteomes" id="UP001652661">
    <property type="component" value="Chromosome 3L"/>
</dbReference>
<dbReference type="OMA" id="QNWHLWR"/>
<accession>A0A6P4IH96</accession>
<sequence length="317" mass="34552">MNPADSVAGKIPLGFLLVPPKETGAGQSPQVVEVPMPQPFLRYGPVPPQIPIITQPGMGSGASMGGIEGDWKSIPTGIPNCPRGLEYLTAVDQLLVKQKVELIEAFTGLEGNNRYSVKNALGQKVFLAVENTSCCTRNCCGSDRPFSMKVYEAHSKEEVLQLRRPTACSCCLCCCCLDRIEISDPQGNVIGSIKEECTICKPSFRILDQNGDLVLRIEGPFWTCSVCGNIEFQVVSLNGENIGKISKQWSGLAREVYTKADNFGISFPLDLDVRLKAILLGATFLIDFMFYENSTDGWLSCAQCCLRSLCKCVCDAI</sequence>
<comment type="function">
    <text evidence="2">May mediate accelerated ATP-independent bidirectional transbilayer migration of phospholipids upon binding calcium ions that results in a loss of phospholipid asymmetry in the plasma membrane.</text>
</comment>
<dbReference type="InterPro" id="IPR025659">
    <property type="entry name" value="Tubby-like_C"/>
</dbReference>
<evidence type="ECO:0000256" key="2">
    <source>
        <dbReference type="RuleBase" id="RU363116"/>
    </source>
</evidence>
<protein>
    <recommendedName>
        <fullName evidence="2">Phospholipid scramblase</fullName>
    </recommendedName>
</protein>
<evidence type="ECO:0000313" key="5">
    <source>
        <dbReference type="RefSeq" id="XP_070141409.1"/>
    </source>
</evidence>
<keyword evidence="2" id="KW-0564">Palmitate</keyword>
<keyword evidence="3" id="KW-1185">Reference proteome</keyword>
<evidence type="ECO:0000256" key="1">
    <source>
        <dbReference type="ARBA" id="ARBA00005350"/>
    </source>
</evidence>
<dbReference type="PANTHER" id="PTHR23248:SF9">
    <property type="entry name" value="PHOSPHOLIPID SCRAMBLASE"/>
    <property type="match status" value="1"/>
</dbReference>
<dbReference type="PANTHER" id="PTHR23248">
    <property type="entry name" value="PHOSPHOLIPID SCRAMBLASE-RELATED"/>
    <property type="match status" value="1"/>
</dbReference>
<proteinExistence type="inferred from homology"/>
<dbReference type="GeneID" id="108078789"/>
<dbReference type="RefSeq" id="XP_070141409.1">
    <property type="nucleotide sequence ID" value="XM_070285308.1"/>
</dbReference>
<evidence type="ECO:0000313" key="3">
    <source>
        <dbReference type="Proteomes" id="UP001652661"/>
    </source>
</evidence>
<gene>
    <name evidence="4 5" type="primary">LOC108078789</name>
</gene>
<organism evidence="3 4">
    <name type="scientific">Drosophila kikkawai</name>
    <name type="common">Fruit fly</name>
    <dbReference type="NCBI Taxonomy" id="30033"/>
    <lineage>
        <taxon>Eukaryota</taxon>
        <taxon>Metazoa</taxon>
        <taxon>Ecdysozoa</taxon>
        <taxon>Arthropoda</taxon>
        <taxon>Hexapoda</taxon>
        <taxon>Insecta</taxon>
        <taxon>Pterygota</taxon>
        <taxon>Neoptera</taxon>
        <taxon>Endopterygota</taxon>
        <taxon>Diptera</taxon>
        <taxon>Brachycera</taxon>
        <taxon>Muscomorpha</taxon>
        <taxon>Ephydroidea</taxon>
        <taxon>Drosophilidae</taxon>
        <taxon>Drosophila</taxon>
        <taxon>Sophophora</taxon>
    </lineage>
</organism>
<evidence type="ECO:0000313" key="4">
    <source>
        <dbReference type="RefSeq" id="XP_017028332.1"/>
    </source>
</evidence>
<keyword evidence="2" id="KW-0449">Lipoprotein</keyword>
<dbReference type="Pfam" id="PF03803">
    <property type="entry name" value="Scramblase"/>
    <property type="match status" value="1"/>
</dbReference>
<keyword evidence="2" id="KW-0106">Calcium</keyword>
<name>A0A6P4IH96_DROKI</name>
<dbReference type="SUPFAM" id="SSF54518">
    <property type="entry name" value="Tubby C-terminal domain-like"/>
    <property type="match status" value="1"/>
</dbReference>
<dbReference type="GO" id="GO:0017128">
    <property type="term" value="F:phospholipid scramblase activity"/>
    <property type="evidence" value="ECO:0007669"/>
    <property type="project" value="InterPro"/>
</dbReference>
<dbReference type="AlphaFoldDB" id="A0A6P4IH96"/>
<comment type="cofactor">
    <cofactor evidence="2">
        <name>Ca(2+)</name>
        <dbReference type="ChEBI" id="CHEBI:29108"/>
    </cofactor>
</comment>
<dbReference type="RefSeq" id="XP_017028332.1">
    <property type="nucleotide sequence ID" value="XM_017172843.1"/>
</dbReference>
<dbReference type="OrthoDB" id="191150at2759"/>
<dbReference type="InterPro" id="IPR005552">
    <property type="entry name" value="Scramblase"/>
</dbReference>